<dbReference type="Pfam" id="PF17749">
    <property type="entry name" value="MIP-T3_C"/>
    <property type="match status" value="1"/>
</dbReference>
<organism evidence="13 14">
    <name type="scientific">Elysia marginata</name>
    <dbReference type="NCBI Taxonomy" id="1093978"/>
    <lineage>
        <taxon>Eukaryota</taxon>
        <taxon>Metazoa</taxon>
        <taxon>Spiralia</taxon>
        <taxon>Lophotrochozoa</taxon>
        <taxon>Mollusca</taxon>
        <taxon>Gastropoda</taxon>
        <taxon>Heterobranchia</taxon>
        <taxon>Euthyneura</taxon>
        <taxon>Panpulmonata</taxon>
        <taxon>Sacoglossa</taxon>
        <taxon>Placobranchoidea</taxon>
        <taxon>Plakobranchidae</taxon>
        <taxon>Elysia</taxon>
    </lineage>
</organism>
<evidence type="ECO:0000256" key="1">
    <source>
        <dbReference type="ARBA" id="ARBA00004120"/>
    </source>
</evidence>
<accession>A0AAV4IS87</accession>
<dbReference type="GO" id="GO:0060271">
    <property type="term" value="P:cilium assembly"/>
    <property type="evidence" value="ECO:0007669"/>
    <property type="project" value="TreeGrafter"/>
</dbReference>
<dbReference type="GO" id="GO:0070507">
    <property type="term" value="P:regulation of microtubule cytoskeleton organization"/>
    <property type="evidence" value="ECO:0007669"/>
    <property type="project" value="TreeGrafter"/>
</dbReference>
<evidence type="ECO:0000256" key="6">
    <source>
        <dbReference type="ARBA" id="ARBA00023212"/>
    </source>
</evidence>
<keyword evidence="7" id="KW-0966">Cell projection</keyword>
<evidence type="ECO:0000313" key="13">
    <source>
        <dbReference type="EMBL" id="GFS12594.1"/>
    </source>
</evidence>
<dbReference type="GO" id="GO:0048731">
    <property type="term" value="P:system development"/>
    <property type="evidence" value="ECO:0007669"/>
    <property type="project" value="UniProtKB-ARBA"/>
</dbReference>
<feature type="region of interest" description="Disordered" evidence="10">
    <location>
        <begin position="128"/>
        <end position="310"/>
    </location>
</feature>
<evidence type="ECO:0000259" key="11">
    <source>
        <dbReference type="Pfam" id="PF10243"/>
    </source>
</evidence>
<evidence type="ECO:0000256" key="3">
    <source>
        <dbReference type="ARBA" id="ARBA00022490"/>
    </source>
</evidence>
<gene>
    <name evidence="13" type="ORF">ElyMa_006701700</name>
</gene>
<dbReference type="InterPro" id="IPR041476">
    <property type="entry name" value="TRAF3IP1_C"/>
</dbReference>
<feature type="domain" description="TRAF3-interacting protein 1 N-terminal" evidence="11">
    <location>
        <begin position="6"/>
        <end position="114"/>
    </location>
</feature>
<dbReference type="AlphaFoldDB" id="A0AAV4IS87"/>
<feature type="compositionally biased region" description="Basic and acidic residues" evidence="10">
    <location>
        <begin position="515"/>
        <end position="531"/>
    </location>
</feature>
<dbReference type="Proteomes" id="UP000762676">
    <property type="component" value="Unassembled WGS sequence"/>
</dbReference>
<comment type="similarity">
    <text evidence="8">Belongs to the TRAF3IP1 family.</text>
</comment>
<dbReference type="PANTHER" id="PTHR31363:SF0">
    <property type="entry name" value="TRAF3-INTERACTING PROTEIN 1"/>
    <property type="match status" value="1"/>
</dbReference>
<evidence type="ECO:0000256" key="8">
    <source>
        <dbReference type="ARBA" id="ARBA00043971"/>
    </source>
</evidence>
<keyword evidence="14" id="KW-1185">Reference proteome</keyword>
<feature type="compositionally biased region" description="Basic residues" evidence="10">
    <location>
        <begin position="237"/>
        <end position="246"/>
    </location>
</feature>
<feature type="compositionally biased region" description="Basic and acidic residues" evidence="10">
    <location>
        <begin position="353"/>
        <end position="378"/>
    </location>
</feature>
<evidence type="ECO:0000256" key="7">
    <source>
        <dbReference type="ARBA" id="ARBA00023273"/>
    </source>
</evidence>
<comment type="caution">
    <text evidence="13">The sequence shown here is derived from an EMBL/GenBank/DDBJ whole genome shotgun (WGS) entry which is preliminary data.</text>
</comment>
<feature type="domain" description="TRAF3-interacting protein 1 C-terminal" evidence="12">
    <location>
        <begin position="511"/>
        <end position="665"/>
    </location>
</feature>
<evidence type="ECO:0000256" key="2">
    <source>
        <dbReference type="ARBA" id="ARBA00004430"/>
    </source>
</evidence>
<keyword evidence="6" id="KW-0206">Cytoskeleton</keyword>
<keyword evidence="5" id="KW-0175">Coiled coil</keyword>
<dbReference type="Pfam" id="PF10243">
    <property type="entry name" value="MIP-T3"/>
    <property type="match status" value="1"/>
</dbReference>
<dbReference type="GO" id="GO:0008017">
    <property type="term" value="F:microtubule binding"/>
    <property type="evidence" value="ECO:0007669"/>
    <property type="project" value="InterPro"/>
</dbReference>
<protein>
    <recommendedName>
        <fullName evidence="9">TRAF3-interacting protein 1</fullName>
    </recommendedName>
</protein>
<dbReference type="Gene3D" id="1.10.418.50">
    <property type="entry name" value="Microtubule-binding protein MIP-T3"/>
    <property type="match status" value="1"/>
</dbReference>
<feature type="compositionally biased region" description="Acidic residues" evidence="10">
    <location>
        <begin position="479"/>
        <end position="490"/>
    </location>
</feature>
<dbReference type="GO" id="GO:0005930">
    <property type="term" value="C:axoneme"/>
    <property type="evidence" value="ECO:0007669"/>
    <property type="project" value="UniProtKB-SubCell"/>
</dbReference>
<feature type="compositionally biased region" description="Low complexity" evidence="10">
    <location>
        <begin position="269"/>
        <end position="278"/>
    </location>
</feature>
<feature type="compositionally biased region" description="Polar residues" evidence="10">
    <location>
        <begin position="250"/>
        <end position="260"/>
    </location>
</feature>
<sequence>MDPKLLKKTQDTLGKLIKKPPLTEKLLSKPPFRFLHDVMTSVIKTTGFMQGLYTDSEMNSENVKDKDAKIAFLQKAIDMVSAVTGKSLSVKPMKIVAGHEPERTNEFLQALAEAINKNVDNDNYVRQVLKGGAGGGSAAKEEKQESHKDKDKDRDRTKSADRRKQRESDREKQDKEKDGERSRDKGDRERSRDKGDRDRDREKDRERRHEKDRDRHKDRESKTRDRSRDGRDDRHKERSKKHRPPHNVHESSVQQQSEDASATARRDYITAAAAAGTRNSVGLGELRESLGPPPALTMAGEGIASPHRRGNMVPSLPIGMCRQPGVKLPAPLAGLASHAESLATGDHSFIGLSDHKEKENESPDREKVNGEKADKQEAPSRLQRPSSAKGSRRRREGEDVDEEEEDGEEEDEEFQKPMAPSSDAVMGEGDLPPQVAAARQLARPSSARPAPPRPKQDVLESEPAMRLGGGQPTNLIVDNENDEDEDENFLVEETAPPPPEPDLTPSKPTDEDDAEHGALVKKMLESKKELEGGSQNQAKKTEIERPVMSDAQRRKQREQVQKEVDKLRTSIQSLTRSANPLGKVMDYVQEDLDAMQQELDKWKSENAQHALDLKREMNVTDRAIEPLRQQLVELERAIGDQLGQIAATKSNIIKNDQKIQKMLKGISVS</sequence>
<evidence type="ECO:0000256" key="4">
    <source>
        <dbReference type="ARBA" id="ARBA00022794"/>
    </source>
</evidence>
<feature type="compositionally biased region" description="Basic and acidic residues" evidence="10">
    <location>
        <begin position="539"/>
        <end position="565"/>
    </location>
</feature>
<feature type="compositionally biased region" description="Acidic residues" evidence="10">
    <location>
        <begin position="398"/>
        <end position="413"/>
    </location>
</feature>
<evidence type="ECO:0000313" key="14">
    <source>
        <dbReference type="Proteomes" id="UP000762676"/>
    </source>
</evidence>
<dbReference type="GO" id="GO:0048513">
    <property type="term" value="P:animal organ development"/>
    <property type="evidence" value="ECO:0007669"/>
    <property type="project" value="UniProtKB-ARBA"/>
</dbReference>
<dbReference type="InterPro" id="IPR040468">
    <property type="entry name" value="TRAF3IP1_N"/>
</dbReference>
<name>A0AAV4IS87_9GAST</name>
<dbReference type="InterPro" id="IPR018799">
    <property type="entry name" value="TRAF3IP1"/>
</dbReference>
<evidence type="ECO:0000259" key="12">
    <source>
        <dbReference type="Pfam" id="PF17749"/>
    </source>
</evidence>
<evidence type="ECO:0000256" key="5">
    <source>
        <dbReference type="ARBA" id="ARBA00023054"/>
    </source>
</evidence>
<dbReference type="InterPro" id="IPR042576">
    <property type="entry name" value="TRAF3IP1_N_sf"/>
</dbReference>
<feature type="compositionally biased region" description="Basic and acidic residues" evidence="10">
    <location>
        <begin position="139"/>
        <end position="236"/>
    </location>
</feature>
<dbReference type="FunFam" id="1.10.418.50:FF:000001">
    <property type="entry name" value="TRAF3-interacting protein 1 isoform X1"/>
    <property type="match status" value="1"/>
</dbReference>
<dbReference type="GO" id="GO:0036064">
    <property type="term" value="C:ciliary basal body"/>
    <property type="evidence" value="ECO:0007669"/>
    <property type="project" value="TreeGrafter"/>
</dbReference>
<proteinExistence type="inferred from homology"/>
<reference evidence="13 14" key="1">
    <citation type="journal article" date="2021" name="Elife">
        <title>Chloroplast acquisition without the gene transfer in kleptoplastic sea slugs, Plakobranchus ocellatus.</title>
        <authorList>
            <person name="Maeda T."/>
            <person name="Takahashi S."/>
            <person name="Yoshida T."/>
            <person name="Shimamura S."/>
            <person name="Takaki Y."/>
            <person name="Nagai Y."/>
            <person name="Toyoda A."/>
            <person name="Suzuki Y."/>
            <person name="Arimoto A."/>
            <person name="Ishii H."/>
            <person name="Satoh N."/>
            <person name="Nishiyama T."/>
            <person name="Hasebe M."/>
            <person name="Maruyama T."/>
            <person name="Minagawa J."/>
            <person name="Obokata J."/>
            <person name="Shigenobu S."/>
        </authorList>
    </citation>
    <scope>NUCLEOTIDE SEQUENCE [LARGE SCALE GENOMIC DNA]</scope>
</reference>
<evidence type="ECO:0000256" key="9">
    <source>
        <dbReference type="ARBA" id="ARBA00070492"/>
    </source>
</evidence>
<dbReference type="GO" id="GO:0042073">
    <property type="term" value="P:intraciliary transport"/>
    <property type="evidence" value="ECO:0007669"/>
    <property type="project" value="TreeGrafter"/>
</dbReference>
<evidence type="ECO:0000256" key="10">
    <source>
        <dbReference type="SAM" id="MobiDB-lite"/>
    </source>
</evidence>
<keyword evidence="3" id="KW-0963">Cytoplasm</keyword>
<feature type="compositionally biased region" description="Low complexity" evidence="10">
    <location>
        <begin position="436"/>
        <end position="448"/>
    </location>
</feature>
<dbReference type="PANTHER" id="PTHR31363">
    <property type="entry name" value="TRAF3-INTERACTING PROTEIN 1"/>
    <property type="match status" value="1"/>
</dbReference>
<feature type="region of interest" description="Disordered" evidence="10">
    <location>
        <begin position="346"/>
        <end position="565"/>
    </location>
</feature>
<dbReference type="EMBL" id="BMAT01013410">
    <property type="protein sequence ID" value="GFS12594.1"/>
    <property type="molecule type" value="Genomic_DNA"/>
</dbReference>
<keyword evidence="4" id="KW-0970">Cilium biogenesis/degradation</keyword>
<dbReference type="GO" id="GO:0030992">
    <property type="term" value="C:intraciliary transport particle B"/>
    <property type="evidence" value="ECO:0007669"/>
    <property type="project" value="TreeGrafter"/>
</dbReference>
<comment type="subcellular location">
    <subcellularLocation>
        <location evidence="2">Cytoplasm</location>
        <location evidence="2">Cytoskeleton</location>
        <location evidence="2">Cilium axoneme</location>
    </subcellularLocation>
    <subcellularLocation>
        <location evidence="1">Cytoplasm</location>
        <location evidence="1">Cytoskeleton</location>
        <location evidence="1">Cilium basal body</location>
    </subcellularLocation>
</comment>